<dbReference type="PROSITE" id="PS50934">
    <property type="entry name" value="SWIRM"/>
    <property type="match status" value="1"/>
</dbReference>
<dbReference type="STRING" id="5486.A0A367YMD9"/>
<dbReference type="SUPFAM" id="SSF46689">
    <property type="entry name" value="Homeodomain-like"/>
    <property type="match status" value="2"/>
</dbReference>
<dbReference type="GO" id="GO:0016514">
    <property type="term" value="C:SWI/SNF complex"/>
    <property type="evidence" value="ECO:0007669"/>
    <property type="project" value="TreeGrafter"/>
</dbReference>
<keyword evidence="1" id="KW-0805">Transcription regulation</keyword>
<dbReference type="Pfam" id="PF16495">
    <property type="entry name" value="SWIRM-assoc_1"/>
    <property type="match status" value="1"/>
</dbReference>
<evidence type="ECO:0000256" key="5">
    <source>
        <dbReference type="SAM" id="Coils"/>
    </source>
</evidence>
<keyword evidence="3" id="KW-0804">Transcription</keyword>
<proteinExistence type="predicted"/>
<feature type="region of interest" description="Disordered" evidence="6">
    <location>
        <begin position="643"/>
        <end position="691"/>
    </location>
</feature>
<dbReference type="InterPro" id="IPR009057">
    <property type="entry name" value="Homeodomain-like_sf"/>
</dbReference>
<dbReference type="InterPro" id="IPR036388">
    <property type="entry name" value="WH-like_DNA-bd_sf"/>
</dbReference>
<sequence>MSASPGEENRSTTTTTTVVQDEDVASIPSHTILQQQVNDDGSTNDSQSDIPPAIESTEELNANQLDEKQMDEIQSLNQDSVSNVGLVSPPEEGADQAEAPVDAEEKQGEQEEEEQEEDTPVVDTSEAPQEQPAEAAETQPEPLGNPVEESSADADVPTGEPGVEGTDGPQESSSSPDNGNNLSEASTEESSEEEEAPATAEPAANANTNENATAEEQNDDDGDDDDDEEMKLDIPDIPESSEPQEDQSQPQQEQQGDDEDKMDIDIPQETAIAFQPSASENRQFEEEESKQELGEDEELKNIQHDDPSFDGEFNVNDYDKANDDLETSVLMNDEDLDLDSKQAAPQTSEAQSEPAPALVPTEAPAPTAEPTGPPPTVPTTDISAVPAQAPVSAPVSAPVPPVATPVQIKEEKPDESIPNLQEIFPKVLDPEPVTATSSSTVDTPIPDAARAVPVLEESKDTTNDVAEEEEEEEDDEDEPEEAPRPKPVYKQTHLIVIPPYSSWFNMKKIHKIEKESLPEFFDTTHPSKSPKLYVNYRNFMINSYRLNPNEFLTLTSCRRNLVGDVGTLMRVHRFLNKWGLINYQVKPQFKPGYALEKMPNGQPVDLPYTGEYHVKLDTPRGLFPFDTSRIPVERLDVKRLKSLIDGDGNPTVDQNGNNTEHTTNNNKKHGLLDESAQQGGQPPAKKRNDGWTTEEYNSLVNAVKTFKNDWYKIANAVGSNKTPQQCILKFLQLPLEDKFNPIKDGDTGSINLLKYAPNYPVSSVDNPVLSNLAFMTKLVDSSVAKAASEAARKAMDECIEKKVDQVYNANKDSKPETANGSADREATTEDAIATTFGIIGGRSHLFSSFEEREMHKISSSIVNHEISKIETKLSKVEELEKIYERERQHLAKQQEELFIDRIALTKSTVGVIKKLEEAITLVEDGNKDAVANLINDAKSLLYKPTRQALEEIGTAKGDSSTTLKADPDSTSQDDNMKPLSLKASQSFKIWAP</sequence>
<feature type="region of interest" description="Disordered" evidence="6">
    <location>
        <begin position="952"/>
        <end position="992"/>
    </location>
</feature>
<keyword evidence="5" id="KW-0175">Coiled coil</keyword>
<keyword evidence="11" id="KW-1185">Reference proteome</keyword>
<feature type="compositionally biased region" description="Low complexity" evidence="6">
    <location>
        <begin position="353"/>
        <end position="370"/>
    </location>
</feature>
<feature type="compositionally biased region" description="Low complexity" evidence="6">
    <location>
        <begin position="655"/>
        <end position="665"/>
    </location>
</feature>
<evidence type="ECO:0000259" key="7">
    <source>
        <dbReference type="PROSITE" id="PS50090"/>
    </source>
</evidence>
<feature type="compositionally biased region" description="Low complexity" evidence="6">
    <location>
        <begin position="378"/>
        <end position="396"/>
    </location>
</feature>
<dbReference type="Gene3D" id="1.10.10.60">
    <property type="entry name" value="Homeodomain-like"/>
    <property type="match status" value="1"/>
</dbReference>
<feature type="compositionally biased region" description="Polar residues" evidence="6">
    <location>
        <begin position="169"/>
        <end position="182"/>
    </location>
</feature>
<dbReference type="Gene3D" id="1.10.10.10">
    <property type="entry name" value="Winged helix-like DNA-binding domain superfamily/Winged helix DNA-binding domain"/>
    <property type="match status" value="1"/>
</dbReference>
<feature type="compositionally biased region" description="Acidic residues" evidence="6">
    <location>
        <begin position="216"/>
        <end position="230"/>
    </location>
</feature>
<accession>A0A367YMD9</accession>
<dbReference type="GO" id="GO:0003677">
    <property type="term" value="F:DNA binding"/>
    <property type="evidence" value="ECO:0007669"/>
    <property type="project" value="UniProtKB-KW"/>
</dbReference>
<feature type="compositionally biased region" description="Low complexity" evidence="6">
    <location>
        <begin position="238"/>
        <end position="254"/>
    </location>
</feature>
<dbReference type="PROSITE" id="PS50090">
    <property type="entry name" value="MYB_LIKE"/>
    <property type="match status" value="1"/>
</dbReference>
<dbReference type="AlphaFoldDB" id="A0A367YMD9"/>
<evidence type="ECO:0000256" key="3">
    <source>
        <dbReference type="ARBA" id="ARBA00023163"/>
    </source>
</evidence>
<evidence type="ECO:0000256" key="2">
    <source>
        <dbReference type="ARBA" id="ARBA00023125"/>
    </source>
</evidence>
<dbReference type="CDD" id="cd00167">
    <property type="entry name" value="SANT"/>
    <property type="match status" value="1"/>
</dbReference>
<dbReference type="InterPro" id="IPR001005">
    <property type="entry name" value="SANT/Myb"/>
</dbReference>
<dbReference type="Proteomes" id="UP000253472">
    <property type="component" value="Unassembled WGS sequence"/>
</dbReference>
<dbReference type="Pfam" id="PF00249">
    <property type="entry name" value="Myb_DNA-binding"/>
    <property type="match status" value="1"/>
</dbReference>
<dbReference type="InterPro" id="IPR007526">
    <property type="entry name" value="SWIRM"/>
</dbReference>
<feature type="region of interest" description="Disordered" evidence="6">
    <location>
        <begin position="68"/>
        <end position="487"/>
    </location>
</feature>
<evidence type="ECO:0000256" key="1">
    <source>
        <dbReference type="ARBA" id="ARBA00023015"/>
    </source>
</evidence>
<feature type="compositionally biased region" description="Polar residues" evidence="6">
    <location>
        <begin position="72"/>
        <end position="85"/>
    </location>
</feature>
<dbReference type="SMART" id="SM00717">
    <property type="entry name" value="SANT"/>
    <property type="match status" value="1"/>
</dbReference>
<feature type="compositionally biased region" description="Polar residues" evidence="6">
    <location>
        <begin position="28"/>
        <end position="49"/>
    </location>
</feature>
<dbReference type="GO" id="GO:0042393">
    <property type="term" value="F:histone binding"/>
    <property type="evidence" value="ECO:0007669"/>
    <property type="project" value="TreeGrafter"/>
</dbReference>
<organism evidence="10 11">
    <name type="scientific">Candida viswanathii</name>
    <dbReference type="NCBI Taxonomy" id="5486"/>
    <lineage>
        <taxon>Eukaryota</taxon>
        <taxon>Fungi</taxon>
        <taxon>Dikarya</taxon>
        <taxon>Ascomycota</taxon>
        <taxon>Saccharomycotina</taxon>
        <taxon>Pichiomycetes</taxon>
        <taxon>Debaryomycetaceae</taxon>
        <taxon>Candida/Lodderomyces clade</taxon>
        <taxon>Candida</taxon>
    </lineage>
</organism>
<dbReference type="PANTHER" id="PTHR12802">
    <property type="entry name" value="SWI/SNF COMPLEX-RELATED"/>
    <property type="match status" value="1"/>
</dbReference>
<keyword evidence="4" id="KW-0539">Nucleus</keyword>
<dbReference type="InterPro" id="IPR017884">
    <property type="entry name" value="SANT_dom"/>
</dbReference>
<feature type="domain" description="Myb-like" evidence="7">
    <location>
        <begin position="683"/>
        <end position="734"/>
    </location>
</feature>
<feature type="region of interest" description="Disordered" evidence="6">
    <location>
        <begin position="1"/>
        <end position="55"/>
    </location>
</feature>
<evidence type="ECO:0000313" key="10">
    <source>
        <dbReference type="EMBL" id="RCK67046.1"/>
    </source>
</evidence>
<evidence type="ECO:0000259" key="9">
    <source>
        <dbReference type="PROSITE" id="PS51293"/>
    </source>
</evidence>
<feature type="coiled-coil region" evidence="5">
    <location>
        <begin position="866"/>
        <end position="896"/>
    </location>
</feature>
<feature type="compositionally biased region" description="Acidic residues" evidence="6">
    <location>
        <begin position="186"/>
        <end position="196"/>
    </location>
</feature>
<feature type="domain" description="SANT" evidence="9">
    <location>
        <begin position="686"/>
        <end position="738"/>
    </location>
</feature>
<evidence type="ECO:0000259" key="8">
    <source>
        <dbReference type="PROSITE" id="PS50934"/>
    </source>
</evidence>
<feature type="domain" description="SWIRM" evidence="8">
    <location>
        <begin position="495"/>
        <end position="592"/>
    </location>
</feature>
<evidence type="ECO:0000313" key="11">
    <source>
        <dbReference type="Proteomes" id="UP000253472"/>
    </source>
</evidence>
<feature type="compositionally biased region" description="Acidic residues" evidence="6">
    <location>
        <begin position="285"/>
        <end position="298"/>
    </location>
</feature>
<feature type="compositionally biased region" description="Low complexity" evidence="6">
    <location>
        <begin position="197"/>
        <end position="215"/>
    </location>
</feature>
<gene>
    <name evidence="10" type="primary">SWI3_0</name>
    <name evidence="10" type="ORF">Cantr_03090</name>
</gene>
<reference evidence="10 11" key="1">
    <citation type="submission" date="2018-06" db="EMBL/GenBank/DDBJ databases">
        <title>Whole genome sequencing of Candida tropicalis (genome annotated by CSBL at Korea University).</title>
        <authorList>
            <person name="Ahn J."/>
        </authorList>
    </citation>
    <scope>NUCLEOTIDE SEQUENCE [LARGE SCALE GENOMIC DNA]</scope>
    <source>
        <strain evidence="10 11">ATCC 20962</strain>
    </source>
</reference>
<dbReference type="EMBL" id="QLNQ01000001">
    <property type="protein sequence ID" value="RCK67046.1"/>
    <property type="molecule type" value="Genomic_DNA"/>
</dbReference>
<dbReference type="OrthoDB" id="118550at2759"/>
<keyword evidence="2" id="KW-0238">DNA-binding</keyword>
<dbReference type="InterPro" id="IPR032451">
    <property type="entry name" value="SMARCC_C"/>
</dbReference>
<protein>
    <submittedName>
        <fullName evidence="10">SWI/SNF complex subunit SWI3</fullName>
    </submittedName>
</protein>
<dbReference type="GO" id="GO:0045893">
    <property type="term" value="P:positive regulation of DNA-templated transcription"/>
    <property type="evidence" value="ECO:0007669"/>
    <property type="project" value="TreeGrafter"/>
</dbReference>
<dbReference type="Pfam" id="PF04433">
    <property type="entry name" value="SWIRM"/>
    <property type="match status" value="1"/>
</dbReference>
<feature type="compositionally biased region" description="Polar residues" evidence="6">
    <location>
        <begin position="982"/>
        <end position="992"/>
    </location>
</feature>
<evidence type="ECO:0000256" key="4">
    <source>
        <dbReference type="ARBA" id="ARBA00023242"/>
    </source>
</evidence>
<evidence type="ECO:0000256" key="6">
    <source>
        <dbReference type="SAM" id="MobiDB-lite"/>
    </source>
</evidence>
<feature type="compositionally biased region" description="Acidic residues" evidence="6">
    <location>
        <begin position="110"/>
        <end position="120"/>
    </location>
</feature>
<name>A0A367YMD9_9ASCO</name>
<dbReference type="PANTHER" id="PTHR12802:SF41">
    <property type="entry name" value="BRAHMA ASSOCIATED PROTEIN 155 KDA"/>
    <property type="match status" value="1"/>
</dbReference>
<comment type="caution">
    <text evidence="10">The sequence shown here is derived from an EMBL/GenBank/DDBJ whole genome shotgun (WGS) entry which is preliminary data.</text>
</comment>
<feature type="compositionally biased region" description="Acidic residues" evidence="6">
    <location>
        <begin position="465"/>
        <end position="480"/>
    </location>
</feature>
<dbReference type="FunFam" id="1.10.10.10:FF:000020">
    <property type="entry name" value="SWI/SNF complex subunit SMARCC2 isoform c"/>
    <property type="match status" value="1"/>
</dbReference>
<feature type="compositionally biased region" description="Polar residues" evidence="6">
    <location>
        <begin position="957"/>
        <end position="973"/>
    </location>
</feature>
<feature type="compositionally biased region" description="Low complexity" evidence="6">
    <location>
        <begin position="126"/>
        <end position="142"/>
    </location>
</feature>
<dbReference type="PROSITE" id="PS51293">
    <property type="entry name" value="SANT"/>
    <property type="match status" value="1"/>
</dbReference>